<reference evidence="1" key="1">
    <citation type="submission" date="2019-10" db="EMBL/GenBank/DDBJ databases">
        <authorList>
            <person name="Paulsen S."/>
        </authorList>
    </citation>
    <scope>NUCLEOTIDE SEQUENCE</scope>
    <source>
        <strain evidence="1">LMG 19692</strain>
    </source>
</reference>
<evidence type="ECO:0000313" key="3">
    <source>
        <dbReference type="Proteomes" id="UP000646877"/>
    </source>
</evidence>
<keyword evidence="4" id="KW-1185">Reference proteome</keyword>
<dbReference type="Gene3D" id="3.40.50.12780">
    <property type="entry name" value="N-terminal domain of ligase-like"/>
    <property type="match status" value="1"/>
</dbReference>
<dbReference type="PANTHER" id="PTHR36932:SF1">
    <property type="entry name" value="CAPSULAR POLYSACCHARIDE BIOSYNTHESIS PROTEIN"/>
    <property type="match status" value="1"/>
</dbReference>
<reference evidence="2 4" key="2">
    <citation type="submission" date="2023-10" db="EMBL/GenBank/DDBJ databases">
        <title>To unveil natural product biosynthetic capacity in Pseudoalteromonas.</title>
        <authorList>
            <person name="Wang J."/>
        </authorList>
    </citation>
    <scope>NUCLEOTIDE SEQUENCE [LARGE SCALE GENOMIC DNA]</scope>
    <source>
        <strain evidence="2 4">DSM 15914</strain>
    </source>
</reference>
<accession>A0A8I2H787</accession>
<dbReference type="AlphaFoldDB" id="A0A8I2H787"/>
<dbReference type="Proteomes" id="UP000646877">
    <property type="component" value="Unassembled WGS sequence"/>
</dbReference>
<proteinExistence type="predicted"/>
<evidence type="ECO:0000313" key="2">
    <source>
        <dbReference type="EMBL" id="WOX30917.1"/>
    </source>
</evidence>
<dbReference type="RefSeq" id="WP_039491318.1">
    <property type="nucleotide sequence ID" value="NZ_CBCSDF010000033.1"/>
</dbReference>
<gene>
    <name evidence="1" type="ORF">F9Y85_24145</name>
    <name evidence="2" type="ORF">R5H13_23880</name>
</gene>
<dbReference type="InterPro" id="IPR053158">
    <property type="entry name" value="CapK_Type1_Caps_Biosynth"/>
</dbReference>
<organism evidence="1 3">
    <name type="scientific">Pseudoalteromonas maricaloris</name>
    <dbReference type="NCBI Taxonomy" id="184924"/>
    <lineage>
        <taxon>Bacteria</taxon>
        <taxon>Pseudomonadati</taxon>
        <taxon>Pseudomonadota</taxon>
        <taxon>Gammaproteobacteria</taxon>
        <taxon>Alteromonadales</taxon>
        <taxon>Pseudoalteromonadaceae</taxon>
        <taxon>Pseudoalteromonas</taxon>
    </lineage>
</organism>
<dbReference type="EMBL" id="CP137579">
    <property type="protein sequence ID" value="WOX30917.1"/>
    <property type="molecule type" value="Genomic_DNA"/>
</dbReference>
<protein>
    <submittedName>
        <fullName evidence="1">Phenylacetate--CoA ligase family protein</fullName>
    </submittedName>
</protein>
<dbReference type="EMBL" id="WEIA01000030">
    <property type="protein sequence ID" value="NLR24341.1"/>
    <property type="molecule type" value="Genomic_DNA"/>
</dbReference>
<dbReference type="GeneID" id="98337630"/>
<dbReference type="InterPro" id="IPR042099">
    <property type="entry name" value="ANL_N_sf"/>
</dbReference>
<dbReference type="SUPFAM" id="SSF56801">
    <property type="entry name" value="Acetyl-CoA synthetase-like"/>
    <property type="match status" value="1"/>
</dbReference>
<evidence type="ECO:0000313" key="1">
    <source>
        <dbReference type="EMBL" id="NLR24341.1"/>
    </source>
</evidence>
<dbReference type="PANTHER" id="PTHR36932">
    <property type="entry name" value="CAPSULAR POLYSACCHARIDE BIOSYNTHESIS PROTEIN"/>
    <property type="match status" value="1"/>
</dbReference>
<sequence length="421" mass="46792">MTTSTSEALLDEVYYAYNKVPFFKKHIDKSGVSINQIMDSKDISLLPLTEKRDFRKHFPVGVFAQGYSMGSPLLTRSQSSGTTGDRLVTFELGMLLIGRAVACTEVNAEVEHAFVKTQRKIVRYAAPNCSDVECANPNSSKEDRTLSDGTLVLPVYHDLLTTSEHLIETAIKEIIEYQPDLYYVDPTHFAFLIGEFQKRGIIPPKAPIICSYSSVTALNRRRILSGFDQAVTFSELLSCSEMGWVAMECCHGALHLNDSSFHIEILNDNGEQVEHGEIGELVISSIDQGAVPHIRYKTGDYLRLDETPCRCGHSHRKVSVIGRASNCIALGDGTQVWASTLDSLIGAPKGLKMYQLHQHTNDYFSLKLIAEKDFEQTQLSASLAKLKSLLGLNSHLDISYVDYIATERSGKFQIIKTDLNG</sequence>
<keyword evidence="1" id="KW-0436">Ligase</keyword>
<name>A0A8I2H787_9GAMM</name>
<dbReference type="GO" id="GO:0016874">
    <property type="term" value="F:ligase activity"/>
    <property type="evidence" value="ECO:0007669"/>
    <property type="project" value="UniProtKB-KW"/>
</dbReference>
<evidence type="ECO:0000313" key="4">
    <source>
        <dbReference type="Proteomes" id="UP001304419"/>
    </source>
</evidence>
<dbReference type="Proteomes" id="UP001304419">
    <property type="component" value="Chromosome 2"/>
</dbReference>